<keyword evidence="2" id="KW-0732">Signal</keyword>
<feature type="region of interest" description="Disordered" evidence="1">
    <location>
        <begin position="33"/>
        <end position="95"/>
    </location>
</feature>
<evidence type="ECO:0000256" key="2">
    <source>
        <dbReference type="SAM" id="SignalP"/>
    </source>
</evidence>
<reference evidence="3" key="1">
    <citation type="journal article" date="2014" name="Nucleic Acids Res.">
        <title>The evolutionary dynamics of variant antigen genes in Babesia reveal a history of genomic innovation underlying host-parasite interaction.</title>
        <authorList>
            <person name="Jackson A.P."/>
            <person name="Otto T.D."/>
            <person name="Darby A."/>
            <person name="Ramaprasad A."/>
            <person name="Xia D."/>
            <person name="Echaide I.E."/>
            <person name="Farber M."/>
            <person name="Gahlot S."/>
            <person name="Gamble J."/>
            <person name="Gupta D."/>
            <person name="Gupta Y."/>
            <person name="Jackson L."/>
            <person name="Malandrin L."/>
            <person name="Malas T.B."/>
            <person name="Moussa E."/>
            <person name="Nair M."/>
            <person name="Reid A.J."/>
            <person name="Sanders M."/>
            <person name="Sharma J."/>
            <person name="Tracey A."/>
            <person name="Quail M.A."/>
            <person name="Weir W."/>
            <person name="Wastling J.M."/>
            <person name="Hall N."/>
            <person name="Willadsen P."/>
            <person name="Lingelbach K."/>
            <person name="Shiels B."/>
            <person name="Tait A."/>
            <person name="Berriman M."/>
            <person name="Allred D.R."/>
            <person name="Pain A."/>
        </authorList>
    </citation>
    <scope>NUCLEOTIDE SEQUENCE</scope>
    <source>
        <strain evidence="3">1802A</strain>
    </source>
</reference>
<protein>
    <submittedName>
        <fullName evidence="3">Secreted antigen 3</fullName>
    </submittedName>
</protein>
<feature type="compositionally biased region" description="Basic and acidic residues" evidence="1">
    <location>
        <begin position="33"/>
        <end position="77"/>
    </location>
</feature>
<accession>A0AAD9GKG5</accession>
<evidence type="ECO:0000313" key="3">
    <source>
        <dbReference type="EMBL" id="KAK1939721.1"/>
    </source>
</evidence>
<organism evidence="3 4">
    <name type="scientific">Babesia divergens</name>
    <dbReference type="NCBI Taxonomy" id="32595"/>
    <lineage>
        <taxon>Eukaryota</taxon>
        <taxon>Sar</taxon>
        <taxon>Alveolata</taxon>
        <taxon>Apicomplexa</taxon>
        <taxon>Aconoidasida</taxon>
        <taxon>Piroplasmida</taxon>
        <taxon>Babesiidae</taxon>
        <taxon>Babesia</taxon>
    </lineage>
</organism>
<dbReference type="Proteomes" id="UP001195914">
    <property type="component" value="Unassembled WGS sequence"/>
</dbReference>
<evidence type="ECO:0000313" key="4">
    <source>
        <dbReference type="Proteomes" id="UP001195914"/>
    </source>
</evidence>
<proteinExistence type="predicted"/>
<evidence type="ECO:0000256" key="1">
    <source>
        <dbReference type="SAM" id="MobiDB-lite"/>
    </source>
</evidence>
<name>A0AAD9GKG5_BABDI</name>
<feature type="chain" id="PRO_5041932732" evidence="2">
    <location>
        <begin position="22"/>
        <end position="277"/>
    </location>
</feature>
<dbReference type="AlphaFoldDB" id="A0AAD9GKG5"/>
<feature type="signal peptide" evidence="2">
    <location>
        <begin position="1"/>
        <end position="21"/>
    </location>
</feature>
<feature type="compositionally biased region" description="Low complexity" evidence="1">
    <location>
        <begin position="84"/>
        <end position="95"/>
    </location>
</feature>
<comment type="caution">
    <text evidence="3">The sequence shown here is derived from an EMBL/GenBank/DDBJ whole genome shotgun (WGS) entry which is preliminary data.</text>
</comment>
<sequence>MNALGILRASGLFIFLSAFHGQPISCGLFKSTEKSKKDSNAKVSEKPKESTVKSKAVEKPKESNVESPLVEKSKDSTVKTQVAENPSQESSSKSSVPAAKSNLVFENATWDDSKLASSVLFMKEFCEGVRKKKFNEHLTHLGFLKIGIACDHLSGLLDFLTKRFPPTYGPGSVAERKEIDMDFYKDVLKAEQFEVYVRWLAENIPVIKGSFKKMLEETKKGTVEKLKTNTSVGPLKYGFVLKDCNRWQRFIWFDIGDIFGGIASSLELLHSHLKRVL</sequence>
<keyword evidence="4" id="KW-1185">Reference proteome</keyword>
<dbReference type="EMBL" id="JAHBMH010000007">
    <property type="protein sequence ID" value="KAK1939721.1"/>
    <property type="molecule type" value="Genomic_DNA"/>
</dbReference>
<reference evidence="3" key="2">
    <citation type="submission" date="2021-05" db="EMBL/GenBank/DDBJ databases">
        <authorList>
            <person name="Pain A."/>
        </authorList>
    </citation>
    <scope>NUCLEOTIDE SEQUENCE</scope>
    <source>
        <strain evidence="3">1802A</strain>
    </source>
</reference>
<gene>
    <name evidence="3" type="ORF">X943_002574</name>
</gene>